<evidence type="ECO:0000313" key="4">
    <source>
        <dbReference type="Proteomes" id="UP000016933"/>
    </source>
</evidence>
<keyword evidence="4" id="KW-1185">Reference proteome</keyword>
<evidence type="ECO:0000313" key="3">
    <source>
        <dbReference type="EMBL" id="EME38589.1"/>
    </source>
</evidence>
<feature type="region of interest" description="Disordered" evidence="1">
    <location>
        <begin position="277"/>
        <end position="340"/>
    </location>
</feature>
<accession>N1PDS3</accession>
<evidence type="ECO:0000259" key="2">
    <source>
        <dbReference type="Pfam" id="PF25534"/>
    </source>
</evidence>
<dbReference type="InterPro" id="IPR057678">
    <property type="entry name" value="DUF7918"/>
</dbReference>
<dbReference type="Proteomes" id="UP000016933">
    <property type="component" value="Unassembled WGS sequence"/>
</dbReference>
<name>N1PDS3_DOTSN</name>
<dbReference type="AlphaFoldDB" id="N1PDS3"/>
<dbReference type="PANTHER" id="PTHR36223">
    <property type="entry name" value="BETA-LACTAMASE-TYPE TRANSPEPTIDASE FOLD DOMAIN CONTAINING PROTEIN"/>
    <property type="match status" value="1"/>
</dbReference>
<evidence type="ECO:0000256" key="1">
    <source>
        <dbReference type="SAM" id="MobiDB-lite"/>
    </source>
</evidence>
<dbReference type="OMA" id="HYMELIT"/>
<dbReference type="STRING" id="675120.N1PDS3"/>
<dbReference type="PANTHER" id="PTHR36223:SF1">
    <property type="entry name" value="TRANSCRIPTION ELONGATION FACTOR EAF N-TERMINAL DOMAIN-CONTAINING PROTEIN"/>
    <property type="match status" value="1"/>
</dbReference>
<dbReference type="EMBL" id="KB446547">
    <property type="protein sequence ID" value="EME38589.1"/>
    <property type="molecule type" value="Genomic_DNA"/>
</dbReference>
<protein>
    <recommendedName>
        <fullName evidence="2">DUF7918 domain-containing protein</fullName>
    </recommendedName>
</protein>
<gene>
    <name evidence="3" type="ORF">DOTSEDRAFT_29615</name>
</gene>
<dbReference type="eggNOG" id="ENOG502SAV6">
    <property type="taxonomic scope" value="Eukaryota"/>
</dbReference>
<feature type="domain" description="DUF7918" evidence="2">
    <location>
        <begin position="9"/>
        <end position="237"/>
    </location>
</feature>
<dbReference type="Pfam" id="PF25534">
    <property type="entry name" value="DUF7918"/>
    <property type="match status" value="1"/>
</dbReference>
<feature type="compositionally biased region" description="Basic and acidic residues" evidence="1">
    <location>
        <begin position="330"/>
        <end position="340"/>
    </location>
</feature>
<sequence>MAIIDNLPGVEVTVVAGGTALEEYIDKDTEEKPRTITRYVEAVSGQHFEVHINVAQGTKIKGDDLRFDIYMDGTRVDGPILSKSDIRQGSAHKISAERVFSGDKYCFSTLETVSDGKYVLTEASRVKSLGKIEVTVSDVKRVAIAEKPTWELNSSQHVFISEKLLKGQAISHSISFTPSKDTTSPFSDARSNESSPAQDYDFWDTKPVHPRKSILASFIFKYRSIDALRAMLIIPRTPTPEPEEPLEKRDPPTLTPAEQLEVIKRLQAVVAVEEEAKAAEKAAKEKIERERADADGNPRPRKIARPQAGDTLLAINDAGDFSQASTDSLGRNEKEVVELD</sequence>
<proteinExistence type="predicted"/>
<dbReference type="HOGENOM" id="CLU_070614_1_1_1"/>
<feature type="compositionally biased region" description="Basic and acidic residues" evidence="1">
    <location>
        <begin position="277"/>
        <end position="298"/>
    </location>
</feature>
<feature type="region of interest" description="Disordered" evidence="1">
    <location>
        <begin position="176"/>
        <end position="198"/>
    </location>
</feature>
<dbReference type="OrthoDB" id="3364132at2759"/>
<feature type="region of interest" description="Disordered" evidence="1">
    <location>
        <begin position="236"/>
        <end position="255"/>
    </location>
</feature>
<reference evidence="3 4" key="2">
    <citation type="journal article" date="2012" name="PLoS Pathog.">
        <title>Diverse lifestyles and strategies of plant pathogenesis encoded in the genomes of eighteen Dothideomycetes fungi.</title>
        <authorList>
            <person name="Ohm R.A."/>
            <person name="Feau N."/>
            <person name="Henrissat B."/>
            <person name="Schoch C.L."/>
            <person name="Horwitz B.A."/>
            <person name="Barry K.W."/>
            <person name="Condon B.J."/>
            <person name="Copeland A.C."/>
            <person name="Dhillon B."/>
            <person name="Glaser F."/>
            <person name="Hesse C.N."/>
            <person name="Kosti I."/>
            <person name="LaButti K."/>
            <person name="Lindquist E.A."/>
            <person name="Lucas S."/>
            <person name="Salamov A.A."/>
            <person name="Bradshaw R.E."/>
            <person name="Ciuffetti L."/>
            <person name="Hamelin R.C."/>
            <person name="Kema G.H.J."/>
            <person name="Lawrence C."/>
            <person name="Scott J.A."/>
            <person name="Spatafora J.W."/>
            <person name="Turgeon B.G."/>
            <person name="de Wit P.J.G.M."/>
            <person name="Zhong S."/>
            <person name="Goodwin S.B."/>
            <person name="Grigoriev I.V."/>
        </authorList>
    </citation>
    <scope>NUCLEOTIDE SEQUENCE [LARGE SCALE GENOMIC DNA]</scope>
    <source>
        <strain evidence="4">NZE10 / CBS 128990</strain>
    </source>
</reference>
<reference evidence="4" key="1">
    <citation type="journal article" date="2012" name="PLoS Genet.">
        <title>The genomes of the fungal plant pathogens Cladosporium fulvum and Dothistroma septosporum reveal adaptation to different hosts and lifestyles but also signatures of common ancestry.</title>
        <authorList>
            <person name="de Wit P.J.G.M."/>
            <person name="van der Burgt A."/>
            <person name="Oekmen B."/>
            <person name="Stergiopoulos I."/>
            <person name="Abd-Elsalam K.A."/>
            <person name="Aerts A.L."/>
            <person name="Bahkali A.H."/>
            <person name="Beenen H.G."/>
            <person name="Chettri P."/>
            <person name="Cox M.P."/>
            <person name="Datema E."/>
            <person name="de Vries R.P."/>
            <person name="Dhillon B."/>
            <person name="Ganley A.R."/>
            <person name="Griffiths S.A."/>
            <person name="Guo Y."/>
            <person name="Hamelin R.C."/>
            <person name="Henrissat B."/>
            <person name="Kabir M.S."/>
            <person name="Jashni M.K."/>
            <person name="Kema G."/>
            <person name="Klaubauf S."/>
            <person name="Lapidus A."/>
            <person name="Levasseur A."/>
            <person name="Lindquist E."/>
            <person name="Mehrabi R."/>
            <person name="Ohm R.A."/>
            <person name="Owen T.J."/>
            <person name="Salamov A."/>
            <person name="Schwelm A."/>
            <person name="Schijlen E."/>
            <person name="Sun H."/>
            <person name="van den Burg H.A."/>
            <person name="van Ham R.C.H.J."/>
            <person name="Zhang S."/>
            <person name="Goodwin S.B."/>
            <person name="Grigoriev I.V."/>
            <person name="Collemare J."/>
            <person name="Bradshaw R.E."/>
        </authorList>
    </citation>
    <scope>NUCLEOTIDE SEQUENCE [LARGE SCALE GENOMIC DNA]</scope>
    <source>
        <strain evidence="4">NZE10 / CBS 128990</strain>
    </source>
</reference>
<organism evidence="3 4">
    <name type="scientific">Dothistroma septosporum (strain NZE10 / CBS 128990)</name>
    <name type="common">Red band needle blight fungus</name>
    <name type="synonym">Mycosphaerella pini</name>
    <dbReference type="NCBI Taxonomy" id="675120"/>
    <lineage>
        <taxon>Eukaryota</taxon>
        <taxon>Fungi</taxon>
        <taxon>Dikarya</taxon>
        <taxon>Ascomycota</taxon>
        <taxon>Pezizomycotina</taxon>
        <taxon>Dothideomycetes</taxon>
        <taxon>Dothideomycetidae</taxon>
        <taxon>Mycosphaerellales</taxon>
        <taxon>Mycosphaerellaceae</taxon>
        <taxon>Dothistroma</taxon>
    </lineage>
</organism>
<feature type="compositionally biased region" description="Polar residues" evidence="1">
    <location>
        <begin position="176"/>
        <end position="186"/>
    </location>
</feature>